<evidence type="ECO:0000313" key="2">
    <source>
        <dbReference type="Proteomes" id="UP000887116"/>
    </source>
</evidence>
<dbReference type="PANTHER" id="PTHR47326">
    <property type="entry name" value="TRANSPOSABLE ELEMENT TC3 TRANSPOSASE-LIKE PROTEIN"/>
    <property type="match status" value="1"/>
</dbReference>
<proteinExistence type="predicted"/>
<dbReference type="PANTHER" id="PTHR47326:SF1">
    <property type="entry name" value="HTH PSQ-TYPE DOMAIN-CONTAINING PROTEIN"/>
    <property type="match status" value="1"/>
</dbReference>
<dbReference type="OrthoDB" id="6611281at2759"/>
<keyword evidence="2" id="KW-1185">Reference proteome</keyword>
<comment type="caution">
    <text evidence="1">The sequence shown here is derived from an EMBL/GenBank/DDBJ whole genome shotgun (WGS) entry which is preliminary data.</text>
</comment>
<accession>A0A8X6G5E2</accession>
<dbReference type="AlphaFoldDB" id="A0A8X6G5E2"/>
<evidence type="ECO:0000313" key="1">
    <source>
        <dbReference type="EMBL" id="GFQ96697.1"/>
    </source>
</evidence>
<dbReference type="EMBL" id="BMAO01024646">
    <property type="protein sequence ID" value="GFQ96697.1"/>
    <property type="molecule type" value="Genomic_DNA"/>
</dbReference>
<organism evidence="1 2">
    <name type="scientific">Trichonephila clavata</name>
    <name type="common">Joro spider</name>
    <name type="synonym">Nephila clavata</name>
    <dbReference type="NCBI Taxonomy" id="2740835"/>
    <lineage>
        <taxon>Eukaryota</taxon>
        <taxon>Metazoa</taxon>
        <taxon>Ecdysozoa</taxon>
        <taxon>Arthropoda</taxon>
        <taxon>Chelicerata</taxon>
        <taxon>Arachnida</taxon>
        <taxon>Araneae</taxon>
        <taxon>Araneomorphae</taxon>
        <taxon>Entelegynae</taxon>
        <taxon>Araneoidea</taxon>
        <taxon>Nephilidae</taxon>
        <taxon>Trichonephila</taxon>
    </lineage>
</organism>
<name>A0A8X6G5E2_TRICU</name>
<dbReference type="Proteomes" id="UP000887116">
    <property type="component" value="Unassembled WGS sequence"/>
</dbReference>
<reference evidence="1" key="1">
    <citation type="submission" date="2020-07" db="EMBL/GenBank/DDBJ databases">
        <title>Multicomponent nature underlies the extraordinary mechanical properties of spider dragline silk.</title>
        <authorList>
            <person name="Kono N."/>
            <person name="Nakamura H."/>
            <person name="Mori M."/>
            <person name="Yoshida Y."/>
            <person name="Ohtoshi R."/>
            <person name="Malay A.D."/>
            <person name="Moran D.A.P."/>
            <person name="Tomita M."/>
            <person name="Numata K."/>
            <person name="Arakawa K."/>
        </authorList>
    </citation>
    <scope>NUCLEOTIDE SEQUENCE</scope>
</reference>
<protein>
    <submittedName>
        <fullName evidence="1">DUF4817 domain-containing protein</fullName>
    </submittedName>
</protein>
<sequence>MSSMQEKAYRVFEYAKTSLVTVVQRHFRTNFRKEPPHRHNLSRWVKQFQDTGCLCKNESPRQKETKPEVIERISYSFLRSPSKSTRRAGAELAVPYSTAWRVLRKRLQFEPYRYQMVQALKPTDNPLRKNL</sequence>
<gene>
    <name evidence="1" type="primary">AVEN_221491_1</name>
    <name evidence="1" type="ORF">TNCT_583811</name>
</gene>